<reference evidence="2" key="2">
    <citation type="submission" date="2010-07" db="EMBL/GenBank/DDBJ databases">
        <authorList>
            <consortium name="The Broad Institute Genome Sequencing Platform"/>
            <consortium name="Broad Institute Genome Sequencing Center for Infectious Disease"/>
            <person name="Ma L.-J."/>
            <person name="Dead R."/>
            <person name="Young S."/>
            <person name="Zeng Q."/>
            <person name="Koehrsen M."/>
            <person name="Alvarado L."/>
            <person name="Berlin A."/>
            <person name="Chapman S.B."/>
            <person name="Chen Z."/>
            <person name="Freedman E."/>
            <person name="Gellesch M."/>
            <person name="Goldberg J."/>
            <person name="Griggs A."/>
            <person name="Gujja S."/>
            <person name="Heilman E.R."/>
            <person name="Heiman D."/>
            <person name="Hepburn T."/>
            <person name="Howarth C."/>
            <person name="Jen D."/>
            <person name="Larson L."/>
            <person name="Mehta T."/>
            <person name="Neiman D."/>
            <person name="Pearson M."/>
            <person name="Roberts A."/>
            <person name="Saif S."/>
            <person name="Shea T."/>
            <person name="Shenoy N."/>
            <person name="Sisk P."/>
            <person name="Stolte C."/>
            <person name="Sykes S."/>
            <person name="Walk T."/>
            <person name="White J."/>
            <person name="Yandava C."/>
            <person name="Haas B."/>
            <person name="Nusbaum C."/>
            <person name="Birren B."/>
        </authorList>
    </citation>
    <scope>NUCLEOTIDE SEQUENCE</scope>
    <source>
        <strain evidence="2">R3-111a-1</strain>
    </source>
</reference>
<proteinExistence type="predicted"/>
<dbReference type="EnsemblFungi" id="EJT73599">
    <property type="protein sequence ID" value="EJT73599"/>
    <property type="gene ID" value="GGTG_07455"/>
</dbReference>
<reference evidence="4" key="1">
    <citation type="submission" date="2010-07" db="EMBL/GenBank/DDBJ databases">
        <title>The genome sequence of Gaeumannomyces graminis var. tritici strain R3-111a-1.</title>
        <authorList>
            <consortium name="The Broad Institute Genome Sequencing Platform"/>
            <person name="Ma L.-J."/>
            <person name="Dead R."/>
            <person name="Young S."/>
            <person name="Zeng Q."/>
            <person name="Koehrsen M."/>
            <person name="Alvarado L."/>
            <person name="Berlin A."/>
            <person name="Chapman S.B."/>
            <person name="Chen Z."/>
            <person name="Freedman E."/>
            <person name="Gellesch M."/>
            <person name="Goldberg J."/>
            <person name="Griggs A."/>
            <person name="Gujja S."/>
            <person name="Heilman E.R."/>
            <person name="Heiman D."/>
            <person name="Hepburn T."/>
            <person name="Howarth C."/>
            <person name="Jen D."/>
            <person name="Larson L."/>
            <person name="Mehta T."/>
            <person name="Neiman D."/>
            <person name="Pearson M."/>
            <person name="Roberts A."/>
            <person name="Saif S."/>
            <person name="Shea T."/>
            <person name="Shenoy N."/>
            <person name="Sisk P."/>
            <person name="Stolte C."/>
            <person name="Sykes S."/>
            <person name="Walk T."/>
            <person name="White J."/>
            <person name="Yandava C."/>
            <person name="Haas B."/>
            <person name="Nusbaum C."/>
            <person name="Birren B."/>
        </authorList>
    </citation>
    <scope>NUCLEOTIDE SEQUENCE [LARGE SCALE GENOMIC DNA]</scope>
    <source>
        <strain evidence="4">R3-111a-1</strain>
    </source>
</reference>
<reference evidence="2" key="3">
    <citation type="submission" date="2010-09" db="EMBL/GenBank/DDBJ databases">
        <title>Annotation of Gaeumannomyces graminis var. tritici R3-111a-1.</title>
        <authorList>
            <consortium name="The Broad Institute Genome Sequencing Platform"/>
            <person name="Ma L.-J."/>
            <person name="Dead R."/>
            <person name="Young S.K."/>
            <person name="Zeng Q."/>
            <person name="Gargeya S."/>
            <person name="Fitzgerald M."/>
            <person name="Haas B."/>
            <person name="Abouelleil A."/>
            <person name="Alvarado L."/>
            <person name="Arachchi H.M."/>
            <person name="Berlin A."/>
            <person name="Brown A."/>
            <person name="Chapman S.B."/>
            <person name="Chen Z."/>
            <person name="Dunbar C."/>
            <person name="Freedman E."/>
            <person name="Gearin G."/>
            <person name="Gellesch M."/>
            <person name="Goldberg J."/>
            <person name="Griggs A."/>
            <person name="Gujja S."/>
            <person name="Heiman D."/>
            <person name="Howarth C."/>
            <person name="Larson L."/>
            <person name="Lui A."/>
            <person name="MacDonald P.J.P."/>
            <person name="Mehta T."/>
            <person name="Montmayeur A."/>
            <person name="Murphy C."/>
            <person name="Neiman D."/>
            <person name="Pearson M."/>
            <person name="Priest M."/>
            <person name="Roberts A."/>
            <person name="Saif S."/>
            <person name="Shea T."/>
            <person name="Shenoy N."/>
            <person name="Sisk P."/>
            <person name="Stolte C."/>
            <person name="Sykes S."/>
            <person name="Yandava C."/>
            <person name="Wortman J."/>
            <person name="Nusbaum C."/>
            <person name="Birren B."/>
        </authorList>
    </citation>
    <scope>NUCLEOTIDE SEQUENCE</scope>
    <source>
        <strain evidence="2">R3-111a-1</strain>
    </source>
</reference>
<dbReference type="OrthoDB" id="5243731at2759"/>
<dbReference type="EMBL" id="GL385398">
    <property type="protein sequence ID" value="EJT73599.1"/>
    <property type="molecule type" value="Genomic_DNA"/>
</dbReference>
<organism evidence="2">
    <name type="scientific">Gaeumannomyces tritici (strain R3-111a-1)</name>
    <name type="common">Wheat and barley take-all root rot fungus</name>
    <name type="synonym">Gaeumannomyces graminis var. tritici</name>
    <dbReference type="NCBI Taxonomy" id="644352"/>
    <lineage>
        <taxon>Eukaryota</taxon>
        <taxon>Fungi</taxon>
        <taxon>Dikarya</taxon>
        <taxon>Ascomycota</taxon>
        <taxon>Pezizomycotina</taxon>
        <taxon>Sordariomycetes</taxon>
        <taxon>Sordariomycetidae</taxon>
        <taxon>Magnaporthales</taxon>
        <taxon>Magnaporthaceae</taxon>
        <taxon>Gaeumannomyces</taxon>
    </lineage>
</organism>
<reference evidence="3" key="5">
    <citation type="submission" date="2018-04" db="UniProtKB">
        <authorList>
            <consortium name="EnsemblFungi"/>
        </authorList>
    </citation>
    <scope>IDENTIFICATION</scope>
    <source>
        <strain evidence="3">R3-111a-1</strain>
    </source>
</reference>
<keyword evidence="4" id="KW-1185">Reference proteome</keyword>
<dbReference type="eggNOG" id="ENOG502SQ86">
    <property type="taxonomic scope" value="Eukaryota"/>
</dbReference>
<dbReference type="Proteomes" id="UP000006039">
    <property type="component" value="Unassembled WGS sequence"/>
</dbReference>
<evidence type="ECO:0000256" key="1">
    <source>
        <dbReference type="SAM" id="MobiDB-lite"/>
    </source>
</evidence>
<dbReference type="STRING" id="644352.J3P1Q7"/>
<sequence length="618" mass="69210">MPPAPNELARVVWASHILAYLDRYTHVPTEVPSLAEGLDDDFVGENEGGEARDDETIAPERLAAHDVGIRKKFLNCVAELLSNVKGGDRVMATAMRESEDAIEVDIASNGGFGPEDEQYLDSLSQFLALEGDEDTAEKRHAFLDATIAYNAPRIDFWADGLVKITRKAQDLSKERRRIVEAATIAMQSHEDATLILQKHIGEMRPDVVFRWLRLLARPVTGLKILRQVAQLLPNFRNVTFIALVPPPRISLSKSQIPPTIASAWKRLGLPKQPNGPPRTLHGKDAKFKKECGRELPTHCEIQLVTRHGVLKTIFIDVNKRRSIDLSRHALTLYCEDHSDVANEAVHQAVERCPGMTVPTRVYGEVVALYGRPGRHSGIPFGDMNLACFRHVLDYFSTYFDSEVHPVRGDAYSVRALKISCELEHALSGDELFTEVSVDRDLPFASQVSQLSKLLGYEMRVCETDSSRLEQHLALVGEDDTGRDMENPYAEALMVNMDHSGDRWGKAAEYICRYCHDVLGSVFRQFASGKISQHSVLAEAIPEKLAAWREALPEKLAARREAPLEKLAELRVREFPPEEELAAGREARMEKLVAEREALAEKLAPERETRPPGEADIRE</sequence>
<evidence type="ECO:0000313" key="2">
    <source>
        <dbReference type="EMBL" id="EJT73599.1"/>
    </source>
</evidence>
<gene>
    <name evidence="3" type="primary">20347913</name>
    <name evidence="2" type="ORF">GGTG_07455</name>
</gene>
<dbReference type="VEuPathDB" id="FungiDB:GGTG_07455"/>
<evidence type="ECO:0000313" key="3">
    <source>
        <dbReference type="EnsemblFungi" id="EJT73599"/>
    </source>
</evidence>
<reference evidence="3" key="4">
    <citation type="journal article" date="2015" name="G3 (Bethesda)">
        <title>Genome sequences of three phytopathogenic species of the Magnaporthaceae family of fungi.</title>
        <authorList>
            <person name="Okagaki L.H."/>
            <person name="Nunes C.C."/>
            <person name="Sailsbery J."/>
            <person name="Clay B."/>
            <person name="Brown D."/>
            <person name="John T."/>
            <person name="Oh Y."/>
            <person name="Young N."/>
            <person name="Fitzgerald M."/>
            <person name="Haas B.J."/>
            <person name="Zeng Q."/>
            <person name="Young S."/>
            <person name="Adiconis X."/>
            <person name="Fan L."/>
            <person name="Levin J.Z."/>
            <person name="Mitchell T.K."/>
            <person name="Okubara P.A."/>
            <person name="Farman M.L."/>
            <person name="Kohn L.M."/>
            <person name="Birren B."/>
            <person name="Ma L.-J."/>
            <person name="Dean R.A."/>
        </authorList>
    </citation>
    <scope>NUCLEOTIDE SEQUENCE</scope>
    <source>
        <strain evidence="3">R3-111a-1</strain>
    </source>
</reference>
<feature type="region of interest" description="Disordered" evidence="1">
    <location>
        <begin position="599"/>
        <end position="618"/>
    </location>
</feature>
<accession>J3P1Q7</accession>
<dbReference type="AlphaFoldDB" id="J3P1Q7"/>
<dbReference type="HOGENOM" id="CLU_442143_0_0_1"/>
<dbReference type="RefSeq" id="XP_009223543.1">
    <property type="nucleotide sequence ID" value="XM_009225279.1"/>
</dbReference>
<evidence type="ECO:0000313" key="4">
    <source>
        <dbReference type="Proteomes" id="UP000006039"/>
    </source>
</evidence>
<dbReference type="GeneID" id="20347913"/>
<protein>
    <submittedName>
        <fullName evidence="2 3">Uncharacterized protein</fullName>
    </submittedName>
</protein>
<name>J3P1Q7_GAET3</name>